<evidence type="ECO:0000256" key="8">
    <source>
        <dbReference type="ARBA" id="ARBA00022801"/>
    </source>
</evidence>
<evidence type="ECO:0000256" key="11">
    <source>
        <dbReference type="ARBA" id="ARBA00055588"/>
    </source>
</evidence>
<dbReference type="CDD" id="cd06412">
    <property type="entry name" value="GH25_CH-type"/>
    <property type="match status" value="1"/>
</dbReference>
<dbReference type="OrthoDB" id="287365at2"/>
<keyword evidence="13" id="KW-0732">Signal</keyword>
<gene>
    <name evidence="14" type="ORF">HMPREF1162_0696</name>
</gene>
<dbReference type="PANTHER" id="PTHR34135:SF2">
    <property type="entry name" value="LYSOZYME"/>
    <property type="match status" value="1"/>
</dbReference>
<dbReference type="GO" id="GO:0031640">
    <property type="term" value="P:killing of cells of another organism"/>
    <property type="evidence" value="ECO:0007669"/>
    <property type="project" value="UniProtKB-KW"/>
</dbReference>
<sequence>MSCSFHRRQRSWLAAIVSGMTVITLVPTTVAHASEAQLPEGPSSSSATPSPGNHAMGSQIKKHEHGAVTANRMQSLATDTELEGMDVSSEDGNVDWPAKVSSGMSFAWVKATEGTSYQNSFYASQYNGSQSAGLVRGAYHFALPSSSSGQDQATYFSDHGGGWSRDGYTLPGVVDLEYNPYGENACYGLSQTAMASWIRDFVSTYQNRWGRAPMIYTSTSWWNMCVGSAASDITAVAPLWIARYSSTVGELPSGWDAWATWQYSDTDYDHDRMAGTYADLMEFATDGTAKPRR</sequence>
<dbReference type="InterPro" id="IPR002053">
    <property type="entry name" value="Glyco_hydro_25"/>
</dbReference>
<dbReference type="PATRIC" id="fig|1051006.4.peg.2309"/>
<accession>F9NYN2</accession>
<feature type="compositionally biased region" description="Low complexity" evidence="12">
    <location>
        <begin position="42"/>
        <end position="51"/>
    </location>
</feature>
<dbReference type="GO" id="GO:0005576">
    <property type="term" value="C:extracellular region"/>
    <property type="evidence" value="ECO:0007669"/>
    <property type="project" value="UniProtKB-SubCell"/>
</dbReference>
<evidence type="ECO:0000256" key="2">
    <source>
        <dbReference type="ARBA" id="ARBA00004613"/>
    </source>
</evidence>
<dbReference type="STRING" id="1574624.GCA_001642025_00815"/>
<dbReference type="eggNOG" id="COG3757">
    <property type="taxonomic scope" value="Bacteria"/>
</dbReference>
<dbReference type="FunFam" id="3.20.20.80:FF:000060">
    <property type="entry name" value="Lysozyme M1"/>
    <property type="match status" value="1"/>
</dbReference>
<dbReference type="GO" id="GO:0016052">
    <property type="term" value="P:carbohydrate catabolic process"/>
    <property type="evidence" value="ECO:0007669"/>
    <property type="project" value="TreeGrafter"/>
</dbReference>
<feature type="signal peptide" evidence="13">
    <location>
        <begin position="1"/>
        <end position="33"/>
    </location>
</feature>
<comment type="function">
    <text evidence="11">This enzyme has both lysozyme (acetylmuramidase) and diacetylmuramidase activities.</text>
</comment>
<dbReference type="Gene3D" id="3.20.20.80">
    <property type="entry name" value="Glycosidases"/>
    <property type="match status" value="1"/>
</dbReference>
<organism evidence="14 15">
    <name type="scientific">[Propionibacterium] namnetense SK182B-JCVI</name>
    <dbReference type="NCBI Taxonomy" id="1051006"/>
    <lineage>
        <taxon>Bacteria</taxon>
        <taxon>Bacillati</taxon>
        <taxon>Actinomycetota</taxon>
        <taxon>Actinomycetes</taxon>
        <taxon>Propionibacteriales</taxon>
        <taxon>Propionibacteriaceae</taxon>
        <taxon>Cutibacterium</taxon>
    </lineage>
</organism>
<comment type="subcellular location">
    <subcellularLocation>
        <location evidence="2">Secreted</location>
    </subcellularLocation>
</comment>
<dbReference type="AlphaFoldDB" id="F9NYN2"/>
<reference evidence="14 15" key="1">
    <citation type="submission" date="2011-07" db="EMBL/GenBank/DDBJ databases">
        <title>Genome Sequence of Propionibacterium acnes SK182B-JCVI.</title>
        <authorList>
            <person name="Durkin A.S."/>
            <person name="Madupu R."/>
            <person name="Hostetler J."/>
            <person name="Radune D."/>
            <person name="Torralba M."/>
            <person name="Methe B."/>
            <person name="Sutton G."/>
            <person name="Strausberg R.L."/>
            <person name="Nelson K.E."/>
        </authorList>
    </citation>
    <scope>NUCLEOTIDE SEQUENCE [LARGE SCALE GENOMIC DNA]</scope>
    <source>
        <strain evidence="14 15">SK182B-JCVI</strain>
    </source>
</reference>
<dbReference type="PROSITE" id="PS51904">
    <property type="entry name" value="GLYCOSYL_HYDROL_F25_2"/>
    <property type="match status" value="1"/>
</dbReference>
<keyword evidence="10" id="KW-0326">Glycosidase</keyword>
<dbReference type="GO" id="GO:0003796">
    <property type="term" value="F:lysozyme activity"/>
    <property type="evidence" value="ECO:0007669"/>
    <property type="project" value="UniProtKB-EC"/>
</dbReference>
<dbReference type="Pfam" id="PF01183">
    <property type="entry name" value="Glyco_hydro_25"/>
    <property type="match status" value="1"/>
</dbReference>
<evidence type="ECO:0000256" key="13">
    <source>
        <dbReference type="SAM" id="SignalP"/>
    </source>
</evidence>
<evidence type="ECO:0000313" key="14">
    <source>
        <dbReference type="EMBL" id="EGR92301.1"/>
    </source>
</evidence>
<evidence type="ECO:0000313" key="15">
    <source>
        <dbReference type="Proteomes" id="UP000007832"/>
    </source>
</evidence>
<dbReference type="EMBL" id="AFUN01000050">
    <property type="protein sequence ID" value="EGR92301.1"/>
    <property type="molecule type" value="Genomic_DNA"/>
</dbReference>
<evidence type="ECO:0000256" key="4">
    <source>
        <dbReference type="ARBA" id="ARBA00012732"/>
    </source>
</evidence>
<dbReference type="SUPFAM" id="SSF51445">
    <property type="entry name" value="(Trans)glycosidases"/>
    <property type="match status" value="1"/>
</dbReference>
<protein>
    <recommendedName>
        <fullName evidence="4">lysozyme</fullName>
        <ecNumber evidence="4">3.2.1.17</ecNumber>
    </recommendedName>
</protein>
<evidence type="ECO:0000256" key="12">
    <source>
        <dbReference type="SAM" id="MobiDB-lite"/>
    </source>
</evidence>
<keyword evidence="9" id="KW-1015">Disulfide bond</keyword>
<feature type="chain" id="PRO_5003392960" description="lysozyme" evidence="13">
    <location>
        <begin position="34"/>
        <end position="293"/>
    </location>
</feature>
<keyword evidence="6" id="KW-0929">Antimicrobial</keyword>
<comment type="caution">
    <text evidence="14">The sequence shown here is derived from an EMBL/GenBank/DDBJ whole genome shotgun (WGS) entry which is preliminary data.</text>
</comment>
<evidence type="ECO:0000256" key="9">
    <source>
        <dbReference type="ARBA" id="ARBA00023157"/>
    </source>
</evidence>
<evidence type="ECO:0000256" key="10">
    <source>
        <dbReference type="ARBA" id="ARBA00023295"/>
    </source>
</evidence>
<dbReference type="EC" id="3.2.1.17" evidence="4"/>
<evidence type="ECO:0000256" key="3">
    <source>
        <dbReference type="ARBA" id="ARBA00010646"/>
    </source>
</evidence>
<dbReference type="SMART" id="SM00641">
    <property type="entry name" value="Glyco_25"/>
    <property type="match status" value="1"/>
</dbReference>
<dbReference type="GO" id="GO:0009253">
    <property type="term" value="P:peptidoglycan catabolic process"/>
    <property type="evidence" value="ECO:0007669"/>
    <property type="project" value="InterPro"/>
</dbReference>
<name>F9NYN2_9ACTN</name>
<proteinExistence type="inferred from homology"/>
<dbReference type="Proteomes" id="UP000007832">
    <property type="component" value="Unassembled WGS sequence"/>
</dbReference>
<evidence type="ECO:0000256" key="6">
    <source>
        <dbReference type="ARBA" id="ARBA00022529"/>
    </source>
</evidence>
<feature type="region of interest" description="Disordered" evidence="12">
    <location>
        <begin position="36"/>
        <end position="59"/>
    </location>
</feature>
<dbReference type="GO" id="GO:0016998">
    <property type="term" value="P:cell wall macromolecule catabolic process"/>
    <property type="evidence" value="ECO:0007669"/>
    <property type="project" value="InterPro"/>
</dbReference>
<dbReference type="GO" id="GO:0042742">
    <property type="term" value="P:defense response to bacterium"/>
    <property type="evidence" value="ECO:0007669"/>
    <property type="project" value="UniProtKB-KW"/>
</dbReference>
<keyword evidence="8 14" id="KW-0378">Hydrolase</keyword>
<evidence type="ECO:0000256" key="7">
    <source>
        <dbReference type="ARBA" id="ARBA00022638"/>
    </source>
</evidence>
<keyword evidence="7" id="KW-0081">Bacteriolytic enzyme</keyword>
<comment type="catalytic activity">
    <reaction evidence="1">
        <text>Hydrolysis of (1-&gt;4)-beta-linkages between N-acetylmuramic acid and N-acetyl-D-glucosamine residues in a peptidoglycan and between N-acetyl-D-glucosamine residues in chitodextrins.</text>
        <dbReference type="EC" id="3.2.1.17"/>
    </reaction>
</comment>
<dbReference type="InterPro" id="IPR018077">
    <property type="entry name" value="Glyco_hydro_fam25_subgr"/>
</dbReference>
<evidence type="ECO:0000256" key="5">
    <source>
        <dbReference type="ARBA" id="ARBA00022525"/>
    </source>
</evidence>
<dbReference type="PANTHER" id="PTHR34135">
    <property type="entry name" value="LYSOZYME"/>
    <property type="match status" value="1"/>
</dbReference>
<dbReference type="InterPro" id="IPR017853">
    <property type="entry name" value="GH"/>
</dbReference>
<keyword evidence="5" id="KW-0964">Secreted</keyword>
<evidence type="ECO:0000256" key="1">
    <source>
        <dbReference type="ARBA" id="ARBA00000632"/>
    </source>
</evidence>
<comment type="similarity">
    <text evidence="3">Belongs to the glycosyl hydrolase 25 family.</text>
</comment>